<dbReference type="RefSeq" id="WP_241369706.1">
    <property type="nucleotide sequence ID" value="NZ_JAKZFC010000004.1"/>
</dbReference>
<dbReference type="Proteomes" id="UP001316087">
    <property type="component" value="Unassembled WGS sequence"/>
</dbReference>
<protein>
    <recommendedName>
        <fullName evidence="4">PpiC domain-containing protein</fullName>
    </recommendedName>
</protein>
<proteinExistence type="predicted"/>
<evidence type="ECO:0000256" key="1">
    <source>
        <dbReference type="SAM" id="Phobius"/>
    </source>
</evidence>
<comment type="caution">
    <text evidence="2">The sequence shown here is derived from an EMBL/GenBank/DDBJ whole genome shotgun (WGS) entry which is preliminary data.</text>
</comment>
<evidence type="ECO:0008006" key="4">
    <source>
        <dbReference type="Google" id="ProtNLM"/>
    </source>
</evidence>
<keyword evidence="1" id="KW-0812">Transmembrane</keyword>
<sequence>MNNNDLFSKGTSKRNKPFIYMGVIVVCIVLVTLTITRQSQVVKQNIESEPTKDAQPVVENPISEIYLNIAQYEYFYRNWVIESKESATFNALSQGIRMYSLFDYLKQQGIELSSEKEQLQRKLIAEQLSYDLQDPQFKAYFDTMLAKLKIKEQDYIDHYLFIDKKYEILEREMFETGKGLTDDGSGFMSYPSGEQEEKFKNKVGISIDYLEYLVLQKPIRLQPMEPQPALMSGGHRFEFARGKNGELIFTTEEFPPMNFPDAQRDLLLELKYQHSLTDLSRYNYKQYQELLEQIAETNDQQSVIAKDILVLFDIAHDILEMDFGQPVTYHFDEIPTFDKNTLRKHKEITLKIYEHEYLFRTEGIPQQFYAYRMANEQMVEIYGLFNYLEQNFDVTLDEETVDALRVKANETLQQQMQNAYFKKYIEALLTKFDITIDTYIDDYLLVLAEYETLKEKMYEQHIGLDIKGRYNIGEVYASYRNAANFSWKELYSTMDTLNNAELIEALDPQPELPFDLPEYPLQVGINAKGDYVFIGVDTLEMWLTEQQLQFLKELVTNNSLPPLSRYSIQQYQDVLKQMDPNNTMRNQLIEILGIYSNSI</sequence>
<name>A0ABS9UE72_9BACL</name>
<keyword evidence="3" id="KW-1185">Reference proteome</keyword>
<keyword evidence="1" id="KW-0472">Membrane</keyword>
<evidence type="ECO:0000313" key="2">
    <source>
        <dbReference type="EMBL" id="MCH7322640.1"/>
    </source>
</evidence>
<feature type="transmembrane region" description="Helical" evidence="1">
    <location>
        <begin position="18"/>
        <end position="36"/>
    </location>
</feature>
<evidence type="ECO:0000313" key="3">
    <source>
        <dbReference type="Proteomes" id="UP001316087"/>
    </source>
</evidence>
<organism evidence="2 3">
    <name type="scientific">Solibacillus palustris</name>
    <dbReference type="NCBI Taxonomy" id="2908203"/>
    <lineage>
        <taxon>Bacteria</taxon>
        <taxon>Bacillati</taxon>
        <taxon>Bacillota</taxon>
        <taxon>Bacilli</taxon>
        <taxon>Bacillales</taxon>
        <taxon>Caryophanaceae</taxon>
        <taxon>Solibacillus</taxon>
    </lineage>
</organism>
<accession>A0ABS9UE72</accession>
<reference evidence="2 3" key="1">
    <citation type="submission" date="2022-03" db="EMBL/GenBank/DDBJ databases">
        <authorList>
            <person name="Jo J.-H."/>
            <person name="Im W.-T."/>
        </authorList>
    </citation>
    <scope>NUCLEOTIDE SEQUENCE [LARGE SCALE GENOMIC DNA]</scope>
    <source>
        <strain evidence="2 3">MA9</strain>
    </source>
</reference>
<keyword evidence="1" id="KW-1133">Transmembrane helix</keyword>
<gene>
    <name evidence="2" type="ORF">LZ480_12130</name>
</gene>
<dbReference type="EMBL" id="JAKZFC010000004">
    <property type="protein sequence ID" value="MCH7322640.1"/>
    <property type="molecule type" value="Genomic_DNA"/>
</dbReference>